<dbReference type="Proteomes" id="UP001066276">
    <property type="component" value="Chromosome 10"/>
</dbReference>
<proteinExistence type="predicted"/>
<dbReference type="AlphaFoldDB" id="A0AAV7MEL2"/>
<reference evidence="1" key="1">
    <citation type="journal article" date="2022" name="bioRxiv">
        <title>Sequencing and chromosome-scale assembly of the giantPleurodeles waltlgenome.</title>
        <authorList>
            <person name="Brown T."/>
            <person name="Elewa A."/>
            <person name="Iarovenko S."/>
            <person name="Subramanian E."/>
            <person name="Araus A.J."/>
            <person name="Petzold A."/>
            <person name="Susuki M."/>
            <person name="Suzuki K.-i.T."/>
            <person name="Hayashi T."/>
            <person name="Toyoda A."/>
            <person name="Oliveira C."/>
            <person name="Osipova E."/>
            <person name="Leigh N.D."/>
            <person name="Simon A."/>
            <person name="Yun M.H."/>
        </authorList>
    </citation>
    <scope>NUCLEOTIDE SEQUENCE</scope>
    <source>
        <strain evidence="1">20211129_DDA</strain>
        <tissue evidence="1">Liver</tissue>
    </source>
</reference>
<evidence type="ECO:0000313" key="1">
    <source>
        <dbReference type="EMBL" id="KAJ1101858.1"/>
    </source>
</evidence>
<gene>
    <name evidence="1" type="ORF">NDU88_006922</name>
</gene>
<organism evidence="1 2">
    <name type="scientific">Pleurodeles waltl</name>
    <name type="common">Iberian ribbed newt</name>
    <dbReference type="NCBI Taxonomy" id="8319"/>
    <lineage>
        <taxon>Eukaryota</taxon>
        <taxon>Metazoa</taxon>
        <taxon>Chordata</taxon>
        <taxon>Craniata</taxon>
        <taxon>Vertebrata</taxon>
        <taxon>Euteleostomi</taxon>
        <taxon>Amphibia</taxon>
        <taxon>Batrachia</taxon>
        <taxon>Caudata</taxon>
        <taxon>Salamandroidea</taxon>
        <taxon>Salamandridae</taxon>
        <taxon>Pleurodelinae</taxon>
        <taxon>Pleurodeles</taxon>
    </lineage>
</organism>
<dbReference type="EMBL" id="JANPWB010000014">
    <property type="protein sequence ID" value="KAJ1101858.1"/>
    <property type="molecule type" value="Genomic_DNA"/>
</dbReference>
<comment type="caution">
    <text evidence="1">The sequence shown here is derived from an EMBL/GenBank/DDBJ whole genome shotgun (WGS) entry which is preliminary data.</text>
</comment>
<sequence length="90" mass="9478">MERLAVRGLGVPLGAHALPIHLAWAPRHSPVAHFTARISGSEMCDGCYYNHCSSALPSALLRAGSNVDVTFPLGQRTVTLLLSAGPAEKS</sequence>
<keyword evidence="2" id="KW-1185">Reference proteome</keyword>
<protein>
    <submittedName>
        <fullName evidence="1">Uncharacterized protein</fullName>
    </submittedName>
</protein>
<accession>A0AAV7MEL2</accession>
<evidence type="ECO:0000313" key="2">
    <source>
        <dbReference type="Proteomes" id="UP001066276"/>
    </source>
</evidence>
<name>A0AAV7MEL2_PLEWA</name>